<sequence length="286" mass="31873">MFVVSLVSENVLGKAGVFMRLMVTLESPGEIILPVHYNYLLQAAIYRQITRPALREFLHEQGFALGQRRFKLFTFSRLMGRLRLDRAAGKIVFKPPFDLVVCSPIPFVLEEIGNGLLREGNMRLGDSLLEVRAVKVEDVVVRSSPILVRMLSPVVVYSTLETGGKRYTYYYSPFEPRFKELILTNLSKKYLLIFGQPGDGEGFDISPVRVRPSDLKIMEYKGTVIKGWMGTYRLVGDPQLLEVALDAGLGGKNSQGFGCCTVEGRCGGEPSSGNSQGFGMFRVVSR</sequence>
<feature type="domain" description="CRISPR associated protein Cas6 C-terminal" evidence="6">
    <location>
        <begin position="143"/>
        <end position="262"/>
    </location>
</feature>
<comment type="similarity">
    <text evidence="1">Belongs to the CRISPR-associated protein Cas6/Cse3/CasE family.</text>
</comment>
<evidence type="ECO:0000256" key="5">
    <source>
        <dbReference type="PIRSR" id="PIRSR005054-50"/>
    </source>
</evidence>
<evidence type="ECO:0000313" key="8">
    <source>
        <dbReference type="Proteomes" id="UP000184529"/>
    </source>
</evidence>
<organism evidence="7 8">
    <name type="scientific">Desulfofundulus thermosubterraneus DSM 16057</name>
    <dbReference type="NCBI Taxonomy" id="1121432"/>
    <lineage>
        <taxon>Bacteria</taxon>
        <taxon>Bacillati</taxon>
        <taxon>Bacillota</taxon>
        <taxon>Clostridia</taxon>
        <taxon>Eubacteriales</taxon>
        <taxon>Peptococcaceae</taxon>
        <taxon>Desulfofundulus</taxon>
    </lineage>
</organism>
<dbReference type="Proteomes" id="UP000184529">
    <property type="component" value="Unassembled WGS sequence"/>
</dbReference>
<evidence type="ECO:0000256" key="1">
    <source>
        <dbReference type="ARBA" id="ARBA00005937"/>
    </source>
</evidence>
<dbReference type="CDD" id="cd21140">
    <property type="entry name" value="Cas6_I-like"/>
    <property type="match status" value="1"/>
</dbReference>
<accession>A0A1M6GEK9</accession>
<evidence type="ECO:0000256" key="3">
    <source>
        <dbReference type="ARBA" id="ARBA00023118"/>
    </source>
</evidence>
<evidence type="ECO:0000256" key="4">
    <source>
        <dbReference type="PIRSR" id="PIRSR005054-1"/>
    </source>
</evidence>
<dbReference type="Gene3D" id="3.30.70.1890">
    <property type="match status" value="1"/>
</dbReference>
<evidence type="ECO:0000313" key="7">
    <source>
        <dbReference type="EMBL" id="SHJ08359.1"/>
    </source>
</evidence>
<dbReference type="AlphaFoldDB" id="A0A1M6GEK9"/>
<dbReference type="STRING" id="1121432.SAMN02745219_01706"/>
<dbReference type="Gene3D" id="3.30.70.1900">
    <property type="match status" value="1"/>
</dbReference>
<dbReference type="PANTHER" id="PTHR36984:SF1">
    <property type="entry name" value="CRISPR-ASSOCIATED ENDORIBONUCLEASE CAS6 1"/>
    <property type="match status" value="1"/>
</dbReference>
<dbReference type="Pfam" id="PF01881">
    <property type="entry name" value="Cas_Cas6_C"/>
    <property type="match status" value="1"/>
</dbReference>
<evidence type="ECO:0000259" key="6">
    <source>
        <dbReference type="Pfam" id="PF01881"/>
    </source>
</evidence>
<name>A0A1M6GEK9_9FIRM</name>
<dbReference type="Pfam" id="PF21350">
    <property type="entry name" value="Cas6_I-A"/>
    <property type="match status" value="1"/>
</dbReference>
<feature type="site" description="Transition state stabilizer" evidence="4">
    <location>
        <position position="71"/>
    </location>
</feature>
<dbReference type="PANTHER" id="PTHR36984">
    <property type="entry name" value="CRISPR-ASSOCIATED ENDORIBONUCLEASE CAS6 1"/>
    <property type="match status" value="1"/>
</dbReference>
<dbReference type="NCBIfam" id="TIGR01877">
    <property type="entry name" value="cas_cas6"/>
    <property type="match status" value="1"/>
</dbReference>
<keyword evidence="2" id="KW-0694">RNA-binding</keyword>
<dbReference type="InterPro" id="IPR010156">
    <property type="entry name" value="CRISPR-assoc_prot_Cas6"/>
</dbReference>
<dbReference type="EMBL" id="FQZM01000019">
    <property type="protein sequence ID" value="SHJ08359.1"/>
    <property type="molecule type" value="Genomic_DNA"/>
</dbReference>
<feature type="active site" description="Proton donor" evidence="5">
    <location>
        <position position="59"/>
    </location>
</feature>
<evidence type="ECO:0000256" key="2">
    <source>
        <dbReference type="ARBA" id="ARBA00022884"/>
    </source>
</evidence>
<dbReference type="GO" id="GO:0016788">
    <property type="term" value="F:hydrolase activity, acting on ester bonds"/>
    <property type="evidence" value="ECO:0007669"/>
    <property type="project" value="InterPro"/>
</dbReference>
<proteinExistence type="inferred from homology"/>
<keyword evidence="3" id="KW-0051">Antiviral defense</keyword>
<dbReference type="GO" id="GO:0051607">
    <property type="term" value="P:defense response to virus"/>
    <property type="evidence" value="ECO:0007669"/>
    <property type="project" value="UniProtKB-KW"/>
</dbReference>
<dbReference type="InterPro" id="IPR045747">
    <property type="entry name" value="CRISPR-assoc_prot_Cas6_N_sf"/>
</dbReference>
<dbReference type="PIRSF" id="PIRSF005054">
    <property type="entry name" value="PF1131"/>
    <property type="match status" value="1"/>
</dbReference>
<protein>
    <submittedName>
        <fullName evidence="7">CRISPR-associated protein, Cas6 family</fullName>
    </submittedName>
</protein>
<dbReference type="GO" id="GO:0003723">
    <property type="term" value="F:RNA binding"/>
    <property type="evidence" value="ECO:0007669"/>
    <property type="project" value="UniProtKB-KW"/>
</dbReference>
<feature type="active site" description="Proton donor" evidence="5">
    <location>
        <position position="46"/>
    </location>
</feature>
<keyword evidence="8" id="KW-1185">Reference proteome</keyword>
<gene>
    <name evidence="7" type="ORF">SAMN02745219_01706</name>
</gene>
<reference evidence="8" key="1">
    <citation type="submission" date="2016-11" db="EMBL/GenBank/DDBJ databases">
        <authorList>
            <person name="Varghese N."/>
            <person name="Submissions S."/>
        </authorList>
    </citation>
    <scope>NUCLEOTIDE SEQUENCE [LARGE SCALE GENOMIC DNA]</scope>
    <source>
        <strain evidence="8">DSM 16057</strain>
    </source>
</reference>
<dbReference type="InterPro" id="IPR049435">
    <property type="entry name" value="Cas_Cas6_C"/>
</dbReference>